<dbReference type="PIRSF" id="PIRSF001549">
    <property type="entry name" value="His-tRNA_synth"/>
    <property type="match status" value="1"/>
</dbReference>
<dbReference type="InterPro" id="IPR006195">
    <property type="entry name" value="aa-tRNA-synth_II"/>
</dbReference>
<evidence type="ECO:0000259" key="10">
    <source>
        <dbReference type="PROSITE" id="PS50862"/>
    </source>
</evidence>
<dbReference type="GO" id="GO:0005524">
    <property type="term" value="F:ATP binding"/>
    <property type="evidence" value="ECO:0007669"/>
    <property type="project" value="UniProtKB-UniRule"/>
</dbReference>
<dbReference type="GO" id="GO:0004821">
    <property type="term" value="F:histidine-tRNA ligase activity"/>
    <property type="evidence" value="ECO:0007669"/>
    <property type="project" value="UniProtKB-UniRule"/>
</dbReference>
<dbReference type="PROSITE" id="PS50862">
    <property type="entry name" value="AA_TRNA_LIGASE_II"/>
    <property type="match status" value="1"/>
</dbReference>
<evidence type="ECO:0000256" key="6">
    <source>
        <dbReference type="ARBA" id="ARBA00023146"/>
    </source>
</evidence>
<dbReference type="InterPro" id="IPR036621">
    <property type="entry name" value="Anticodon-bd_dom_sf"/>
</dbReference>
<sequence length="409" mass="46057">MKLTPKGMRDIAPENMLVREEVIEILRQLFRGYGYRPLETPAMEYLKTLRAKAGPEVDKQIFVINGDEYGLRFDLTVPLARFASSTDNPKPFKRYAIDVVWRKEEPQRGRFREFYQADIDIVGSASMRCEAEVLSLSKDVCAAFGFNKPKIMINNRKILDGIAEKVGFPEQKGEVFRILDKLDKIGEKEVEKLLREVLGKKVDSLLEVIKAKGDNRKKLAIAAKYSPEGAKELEDIILLCDFDIEVDLFLVRGLGYYTGPVFEVKLSDDMGSVAGGGRYDNLLGVYGQPAPAIGISFGIERLITLIEEKKKSTKKTDSLVVVAAVKPEFYSNSLKTAVQFRKAGIPCETDLNERNLRKQFDYANALSIPFVAILGEREIKENKITLRDMASGKEEVLSLDDAIKKIRGR</sequence>
<dbReference type="PANTHER" id="PTHR11476:SF7">
    <property type="entry name" value="HISTIDINE--TRNA LIGASE"/>
    <property type="match status" value="1"/>
</dbReference>
<evidence type="ECO:0000313" key="11">
    <source>
        <dbReference type="EMBL" id="VVC04042.1"/>
    </source>
</evidence>
<feature type="binding site" evidence="9">
    <location>
        <position position="102"/>
    </location>
    <ligand>
        <name>L-histidine</name>
        <dbReference type="ChEBI" id="CHEBI:57595"/>
    </ligand>
</feature>
<comment type="caution">
    <text evidence="11">The sequence shown here is derived from an EMBL/GenBank/DDBJ whole genome shotgun (WGS) entry which is preliminary data.</text>
</comment>
<dbReference type="InterPro" id="IPR041715">
    <property type="entry name" value="HisRS-like_core"/>
</dbReference>
<dbReference type="CDD" id="cd00773">
    <property type="entry name" value="HisRS-like_core"/>
    <property type="match status" value="1"/>
</dbReference>
<keyword evidence="8" id="KW-0963">Cytoplasm</keyword>
<dbReference type="Gene3D" id="3.40.50.800">
    <property type="entry name" value="Anticodon-binding domain"/>
    <property type="match status" value="1"/>
</dbReference>
<comment type="similarity">
    <text evidence="1 8">Belongs to the class-II aminoacyl-tRNA synthetase family.</text>
</comment>
<dbReference type="Pfam" id="PF03129">
    <property type="entry name" value="HGTP_anticodon"/>
    <property type="match status" value="1"/>
</dbReference>
<dbReference type="SUPFAM" id="SSF52954">
    <property type="entry name" value="Class II aaRS ABD-related"/>
    <property type="match status" value="1"/>
</dbReference>
<evidence type="ECO:0000256" key="9">
    <source>
        <dbReference type="PIRSR" id="PIRSR001549-1"/>
    </source>
</evidence>
<feature type="binding site" evidence="9">
    <location>
        <position position="252"/>
    </location>
    <ligand>
        <name>L-histidine</name>
        <dbReference type="ChEBI" id="CHEBI:57595"/>
    </ligand>
</feature>
<dbReference type="InterPro" id="IPR015807">
    <property type="entry name" value="His-tRNA-ligase"/>
</dbReference>
<feature type="domain" description="Aminoacyl-transfer RNA synthetases class-II family profile" evidence="10">
    <location>
        <begin position="1"/>
        <end position="327"/>
    </location>
</feature>
<name>A0A5E4LVJ3_9ARCH</name>
<dbReference type="InterPro" id="IPR045864">
    <property type="entry name" value="aa-tRNA-synth_II/BPL/LPL"/>
</dbReference>
<evidence type="ECO:0000256" key="7">
    <source>
        <dbReference type="ARBA" id="ARBA00047639"/>
    </source>
</evidence>
<feature type="binding site" evidence="9">
    <location>
        <begin position="74"/>
        <end position="76"/>
    </location>
    <ligand>
        <name>L-histidine</name>
        <dbReference type="ChEBI" id="CHEBI:57595"/>
    </ligand>
</feature>
<dbReference type="AlphaFoldDB" id="A0A5E4LVJ3"/>
<dbReference type="EMBL" id="CABMJJ010000009">
    <property type="protein sequence ID" value="VVC04042.1"/>
    <property type="molecule type" value="Genomic_DNA"/>
</dbReference>
<dbReference type="NCBIfam" id="TIGR00442">
    <property type="entry name" value="hisS"/>
    <property type="match status" value="1"/>
</dbReference>
<comment type="subcellular location">
    <subcellularLocation>
        <location evidence="8">Cytoplasm</location>
    </subcellularLocation>
</comment>
<evidence type="ECO:0000256" key="2">
    <source>
        <dbReference type="ARBA" id="ARBA00022598"/>
    </source>
</evidence>
<dbReference type="GO" id="GO:0005737">
    <property type="term" value="C:cytoplasm"/>
    <property type="evidence" value="ECO:0007669"/>
    <property type="project" value="UniProtKB-SubCell"/>
</dbReference>
<dbReference type="EC" id="6.1.1.21" evidence="8"/>
<dbReference type="Pfam" id="PF13393">
    <property type="entry name" value="tRNA-synt_His"/>
    <property type="match status" value="1"/>
</dbReference>
<reference evidence="11 12" key="1">
    <citation type="submission" date="2019-08" db="EMBL/GenBank/DDBJ databases">
        <authorList>
            <person name="Vazquez-Campos X."/>
        </authorList>
    </citation>
    <scope>NUCLEOTIDE SEQUENCE [LARGE SCALE GENOMIC DNA]</scope>
    <source>
        <strain evidence="11">LFW-283_2</strain>
    </source>
</reference>
<keyword evidence="5 8" id="KW-0648">Protein biosynthesis</keyword>
<feature type="binding site" evidence="9">
    <location>
        <begin position="256"/>
        <end position="257"/>
    </location>
    <ligand>
        <name>L-histidine</name>
        <dbReference type="ChEBI" id="CHEBI:57595"/>
    </ligand>
</feature>
<dbReference type="PANTHER" id="PTHR11476">
    <property type="entry name" value="HISTIDYL-TRNA SYNTHETASE"/>
    <property type="match status" value="1"/>
</dbReference>
<organism evidence="11 12">
    <name type="scientific">Candidatus Bilamarchaeum dharawalense</name>
    <dbReference type="NCBI Taxonomy" id="2885759"/>
    <lineage>
        <taxon>Archaea</taxon>
        <taxon>Candidatus Micrarchaeota</taxon>
        <taxon>Candidatus Micrarchaeia</taxon>
        <taxon>Candidatus Anstonellales</taxon>
        <taxon>Candidatus Bilamarchaeaceae</taxon>
        <taxon>Candidatus Bilamarchaeum</taxon>
    </lineage>
</organism>
<evidence type="ECO:0000256" key="4">
    <source>
        <dbReference type="ARBA" id="ARBA00022840"/>
    </source>
</evidence>
<accession>A0A5E4LVJ3</accession>
<evidence type="ECO:0000256" key="8">
    <source>
        <dbReference type="HAMAP-Rule" id="MF_00127"/>
    </source>
</evidence>
<keyword evidence="4 8" id="KW-0067">ATP-binding</keyword>
<evidence type="ECO:0000256" key="1">
    <source>
        <dbReference type="ARBA" id="ARBA00008226"/>
    </source>
</evidence>
<dbReference type="SUPFAM" id="SSF55681">
    <property type="entry name" value="Class II aaRS and biotin synthetases"/>
    <property type="match status" value="1"/>
</dbReference>
<dbReference type="CDD" id="cd00859">
    <property type="entry name" value="HisRS_anticodon"/>
    <property type="match status" value="1"/>
</dbReference>
<gene>
    <name evidence="8 11" type="primary">hisS</name>
    <name evidence="11" type="ORF">LFW2832_00697</name>
</gene>
<protein>
    <recommendedName>
        <fullName evidence="8">Histidine--tRNA ligase</fullName>
        <ecNumber evidence="8">6.1.1.21</ecNumber>
    </recommendedName>
    <alternativeName>
        <fullName evidence="8">Histidyl-tRNA synthetase</fullName>
        <shortName evidence="8">HisRS</shortName>
    </alternativeName>
</protein>
<keyword evidence="2 8" id="KW-0436">Ligase</keyword>
<keyword evidence="6 8" id="KW-0030">Aminoacyl-tRNA synthetase</keyword>
<dbReference type="GO" id="GO:0006427">
    <property type="term" value="P:histidyl-tRNA aminoacylation"/>
    <property type="evidence" value="ECO:0007669"/>
    <property type="project" value="UniProtKB-UniRule"/>
</dbReference>
<comment type="catalytic activity">
    <reaction evidence="7 8">
        <text>tRNA(His) + L-histidine + ATP = L-histidyl-tRNA(His) + AMP + diphosphate + H(+)</text>
        <dbReference type="Rhea" id="RHEA:17313"/>
        <dbReference type="Rhea" id="RHEA-COMP:9665"/>
        <dbReference type="Rhea" id="RHEA-COMP:9689"/>
        <dbReference type="ChEBI" id="CHEBI:15378"/>
        <dbReference type="ChEBI" id="CHEBI:30616"/>
        <dbReference type="ChEBI" id="CHEBI:33019"/>
        <dbReference type="ChEBI" id="CHEBI:57595"/>
        <dbReference type="ChEBI" id="CHEBI:78442"/>
        <dbReference type="ChEBI" id="CHEBI:78527"/>
        <dbReference type="ChEBI" id="CHEBI:456215"/>
        <dbReference type="EC" id="6.1.1.21"/>
    </reaction>
</comment>
<feature type="binding site" evidence="9">
    <location>
        <position position="116"/>
    </location>
    <ligand>
        <name>L-histidine</name>
        <dbReference type="ChEBI" id="CHEBI:57595"/>
    </ligand>
</feature>
<proteinExistence type="inferred from homology"/>
<dbReference type="InterPro" id="IPR004154">
    <property type="entry name" value="Anticodon-bd"/>
</dbReference>
<evidence type="ECO:0000313" key="12">
    <source>
        <dbReference type="Proteomes" id="UP000789941"/>
    </source>
</evidence>
<keyword evidence="3 8" id="KW-0547">Nucleotide-binding</keyword>
<dbReference type="HAMAP" id="MF_00127">
    <property type="entry name" value="His_tRNA_synth"/>
    <property type="match status" value="1"/>
</dbReference>
<feature type="binding site" evidence="9">
    <location>
        <position position="120"/>
    </location>
    <ligand>
        <name>L-histidine</name>
        <dbReference type="ChEBI" id="CHEBI:57595"/>
    </ligand>
</feature>
<dbReference type="InterPro" id="IPR004516">
    <property type="entry name" value="HisRS/HisZ"/>
</dbReference>
<dbReference type="Gene3D" id="3.30.930.10">
    <property type="entry name" value="Bira Bifunctional Protein, Domain 2"/>
    <property type="match status" value="1"/>
</dbReference>
<dbReference type="InterPro" id="IPR033656">
    <property type="entry name" value="HisRS_anticodon"/>
</dbReference>
<evidence type="ECO:0000256" key="5">
    <source>
        <dbReference type="ARBA" id="ARBA00022917"/>
    </source>
</evidence>
<evidence type="ECO:0000256" key="3">
    <source>
        <dbReference type="ARBA" id="ARBA00022741"/>
    </source>
</evidence>
<dbReference type="Proteomes" id="UP000789941">
    <property type="component" value="Unassembled WGS sequence"/>
</dbReference>